<dbReference type="SUPFAM" id="SSF52540">
    <property type="entry name" value="P-loop containing nucleoside triphosphate hydrolases"/>
    <property type="match status" value="1"/>
</dbReference>
<proteinExistence type="predicted"/>
<feature type="domain" description="Novel STAND NTPase 3" evidence="2">
    <location>
        <begin position="229"/>
        <end position="377"/>
    </location>
</feature>
<dbReference type="EMBL" id="CACVKT020009053">
    <property type="protein sequence ID" value="CAC5419737.1"/>
    <property type="molecule type" value="Genomic_DNA"/>
</dbReference>
<evidence type="ECO:0000259" key="2">
    <source>
        <dbReference type="Pfam" id="PF20720"/>
    </source>
</evidence>
<dbReference type="CDD" id="cd01983">
    <property type="entry name" value="SIMIBI"/>
    <property type="match status" value="1"/>
</dbReference>
<accession>A0A6J8EHK1</accession>
<dbReference type="AlphaFoldDB" id="A0A6J8EHK1"/>
<keyword evidence="4" id="KW-1185">Reference proteome</keyword>
<evidence type="ECO:0000313" key="4">
    <source>
        <dbReference type="Proteomes" id="UP000507470"/>
    </source>
</evidence>
<organism evidence="3 4">
    <name type="scientific">Mytilus coruscus</name>
    <name type="common">Sea mussel</name>
    <dbReference type="NCBI Taxonomy" id="42192"/>
    <lineage>
        <taxon>Eukaryota</taxon>
        <taxon>Metazoa</taxon>
        <taxon>Spiralia</taxon>
        <taxon>Lophotrochozoa</taxon>
        <taxon>Mollusca</taxon>
        <taxon>Bivalvia</taxon>
        <taxon>Autobranchia</taxon>
        <taxon>Pteriomorphia</taxon>
        <taxon>Mytilida</taxon>
        <taxon>Mytiloidea</taxon>
        <taxon>Mytilidae</taxon>
        <taxon>Mytilinae</taxon>
        <taxon>Mytilus</taxon>
    </lineage>
</organism>
<evidence type="ECO:0000313" key="3">
    <source>
        <dbReference type="EMBL" id="CAC5419737.1"/>
    </source>
</evidence>
<dbReference type="OrthoDB" id="6083162at2759"/>
<name>A0A6J8EHK1_MYTCO</name>
<reference evidence="3 4" key="1">
    <citation type="submission" date="2020-06" db="EMBL/GenBank/DDBJ databases">
        <authorList>
            <person name="Li R."/>
            <person name="Bekaert M."/>
        </authorList>
    </citation>
    <scope>NUCLEOTIDE SEQUENCE [LARGE SCALE GENOMIC DNA]</scope>
    <source>
        <strain evidence="4">wild</strain>
    </source>
</reference>
<dbReference type="Pfam" id="PF20720">
    <property type="entry name" value="nSTAND3"/>
    <property type="match status" value="1"/>
</dbReference>
<dbReference type="Gene3D" id="3.40.50.300">
    <property type="entry name" value="P-loop containing nucleotide triphosphate hydrolases"/>
    <property type="match status" value="1"/>
</dbReference>
<sequence length="423" mass="48621">MASLSEKEENFVRMSLLLTGISPRAVRVLFDYEFAPICLDATLKKEFNKLKDLHKKRVINQSQWNLLTPRLPDVPDSKKFDVTLMILLLRHLTTLAPPNSEYESLPASSETSPAADLARIKYYRNFLAHLDDGKIDSTEFSTGWDAITGAISRLGGQQMKLDCDNLRTKTLDQSNREIILDIKHSNDEIRELKQSVEILKISSEDTVLWNVRAQIKQILEDWKKNDQMYINTNGADYALKCIKEKSCVTITASSGVGKTATLRHVALQMADEGYDVLLVNNPGDIVKFYNPKQKTLFVIDDLCGNYSFNQIDMKIWEPVMERLENILQKQETQIIVACRLQVYQDNKFESLSLFKSCVCNLFLSKTEKQLIAELYLKTKAPNVTDYYDLYDCFPLICKLYHDKSDMHITNFFQNPFSVYDAEI</sequence>
<dbReference type="Proteomes" id="UP000507470">
    <property type="component" value="Unassembled WGS sequence"/>
</dbReference>
<dbReference type="InterPro" id="IPR041249">
    <property type="entry name" value="HEPN_DZIP3"/>
</dbReference>
<protein>
    <submittedName>
        <fullName evidence="3">Uncharacterized protein</fullName>
    </submittedName>
</protein>
<dbReference type="Pfam" id="PF18738">
    <property type="entry name" value="HEPN_DZIP3"/>
    <property type="match status" value="1"/>
</dbReference>
<gene>
    <name evidence="3" type="ORF">MCOR_52044</name>
</gene>
<dbReference type="InterPro" id="IPR027417">
    <property type="entry name" value="P-loop_NTPase"/>
</dbReference>
<evidence type="ECO:0000259" key="1">
    <source>
        <dbReference type="Pfam" id="PF18738"/>
    </source>
</evidence>
<dbReference type="InterPro" id="IPR049050">
    <property type="entry name" value="nSTAND3"/>
</dbReference>
<feature type="domain" description="DZIP3-like HEPN" evidence="1">
    <location>
        <begin position="39"/>
        <end position="176"/>
    </location>
</feature>